<feature type="region of interest" description="Disordered" evidence="1">
    <location>
        <begin position="1"/>
        <end position="21"/>
    </location>
</feature>
<dbReference type="PANTHER" id="PTHR33096:SF1">
    <property type="entry name" value="CXC1-LIKE CYSTEINE CLUSTER ASSOCIATED WITH KDZ TRANSPOSASES DOMAIN-CONTAINING PROTEIN"/>
    <property type="match status" value="1"/>
</dbReference>
<feature type="region of interest" description="Disordered" evidence="1">
    <location>
        <begin position="891"/>
        <end position="926"/>
    </location>
</feature>
<reference evidence="2" key="1">
    <citation type="submission" date="2020-05" db="EMBL/GenBank/DDBJ databases">
        <title>Mycena genomes resolve the evolution of fungal bioluminescence.</title>
        <authorList>
            <person name="Tsai I.J."/>
        </authorList>
    </citation>
    <scope>NUCLEOTIDE SEQUENCE</scope>
    <source>
        <strain evidence="2">CCC161011</strain>
    </source>
</reference>
<evidence type="ECO:0000313" key="3">
    <source>
        <dbReference type="Proteomes" id="UP000620124"/>
    </source>
</evidence>
<gene>
    <name evidence="2" type="ORF">MVEN_02582200</name>
</gene>
<keyword evidence="3" id="KW-1185">Reference proteome</keyword>
<organism evidence="2 3">
    <name type="scientific">Mycena venus</name>
    <dbReference type="NCBI Taxonomy" id="2733690"/>
    <lineage>
        <taxon>Eukaryota</taxon>
        <taxon>Fungi</taxon>
        <taxon>Dikarya</taxon>
        <taxon>Basidiomycota</taxon>
        <taxon>Agaricomycotina</taxon>
        <taxon>Agaricomycetes</taxon>
        <taxon>Agaricomycetidae</taxon>
        <taxon>Agaricales</taxon>
        <taxon>Marasmiineae</taxon>
        <taxon>Mycenaceae</taxon>
        <taxon>Mycena</taxon>
    </lineage>
</organism>
<evidence type="ECO:0000256" key="1">
    <source>
        <dbReference type="SAM" id="MobiDB-lite"/>
    </source>
</evidence>
<protein>
    <recommendedName>
        <fullName evidence="4">CxC1-like cysteine cluster associated with KDZ transposases domain-containing protein</fullName>
    </recommendedName>
</protein>
<evidence type="ECO:0008006" key="4">
    <source>
        <dbReference type="Google" id="ProtNLM"/>
    </source>
</evidence>
<accession>A0A8H6WT80</accession>
<dbReference type="PANTHER" id="PTHR33096">
    <property type="entry name" value="CXC2 DOMAIN-CONTAINING PROTEIN"/>
    <property type="match status" value="1"/>
</dbReference>
<sequence length="942" mass="106488">MHRARRPTATSASRRVNGQSTQRLFSGRIAKTSTQLNKREIRAVKNLKFDRETHRLASLTNAQHHAEEAHLDLPDDDLFHDPLADVLEGNVCTDISHAGEDFAPKQACASNRELWQALRDSHSRLYGQRTDHHTQRDRTQSLVDGFKPQMDAIASAYLDYSLRSKGSNLDVLDGHPDEMAIKRYPLVVVDLFSAYQADVPMFDRDEFIVSGLANLGLFPCSPHDPTVAITTRALEVFRVMRLRCPWLGIQPYVRALCDLHGVPFRTYLSTQFSIAFDVYLGTLAIVAKRVEAALGCDAPNWRLKNACPACLYKLEGEDELLLPVLTTQDGNNSLRDASVTRSRARKDDRKVPGDYYLSRSEVDKWAKEGLEEMMKGYSSDPEWNEQEDGCSERWSNMREEITSRVLGMYDETGIFLSLCRHGFVLVVLDMIQSGELAKYGFAVVNHLLNVIGQVAAGYDIGCKFGKMVNAHPVLGPLAREKGFKSLVGTFHGHAHNRRCQLCHLATYVEGVGLKDLEECKSFFSQSNALAPCTRYASAFHHQQAIVTYLRHKDTFNTYQSLSLLLVTKYKRALKVRRTWTVLKETMAKLGVKDVSVFEEWLKLEKACLDELSAEPLMETLKMEYYQKLVNLDEAEACLSVLRGAVTHEDPSQQDYQQNTSATRRLETQRRHAMELRNKILLAVQDLEMRMDLRDQWTPGCAEWSEAAVLVANRRYQCALDKLQGLVIARLFELTKCHMSGTGYKMRKHIAKALQARSHAIKTAIEQYNAAAAALKVPREPLSWEEVVVDYTFLSDFDLLRTSRRDILTEAFKYRDPALHHLHARRGGVPSPGKKNAWRIEHGDALAHQVALYREQQGRFNDGHRYRLLALSKLPGFSGSIMPGVPVNKERLEEQAPQSQLPEVPEGFNGATLGDEDEEDSDGEAETLDATFIVLCITEDTDK</sequence>
<dbReference type="Proteomes" id="UP000620124">
    <property type="component" value="Unassembled WGS sequence"/>
</dbReference>
<dbReference type="Pfam" id="PF18758">
    <property type="entry name" value="KDZ"/>
    <property type="match status" value="1"/>
</dbReference>
<name>A0A8H6WT80_9AGAR</name>
<dbReference type="OrthoDB" id="3246730at2759"/>
<dbReference type="InterPro" id="IPR040521">
    <property type="entry name" value="KDZ"/>
</dbReference>
<proteinExistence type="predicted"/>
<dbReference type="EMBL" id="JACAZI010000039">
    <property type="protein sequence ID" value="KAF7326883.1"/>
    <property type="molecule type" value="Genomic_DNA"/>
</dbReference>
<comment type="caution">
    <text evidence="2">The sequence shown here is derived from an EMBL/GenBank/DDBJ whole genome shotgun (WGS) entry which is preliminary data.</text>
</comment>
<dbReference type="AlphaFoldDB" id="A0A8H6WT80"/>
<evidence type="ECO:0000313" key="2">
    <source>
        <dbReference type="EMBL" id="KAF7326883.1"/>
    </source>
</evidence>
<feature type="compositionally biased region" description="Acidic residues" evidence="1">
    <location>
        <begin position="913"/>
        <end position="926"/>
    </location>
</feature>